<organism evidence="2 3">
    <name type="scientific">Polychaeton citri CBS 116435</name>
    <dbReference type="NCBI Taxonomy" id="1314669"/>
    <lineage>
        <taxon>Eukaryota</taxon>
        <taxon>Fungi</taxon>
        <taxon>Dikarya</taxon>
        <taxon>Ascomycota</taxon>
        <taxon>Pezizomycotina</taxon>
        <taxon>Dothideomycetes</taxon>
        <taxon>Dothideomycetidae</taxon>
        <taxon>Capnodiales</taxon>
        <taxon>Capnodiaceae</taxon>
        <taxon>Polychaeton</taxon>
    </lineage>
</organism>
<feature type="transmembrane region" description="Helical" evidence="1">
    <location>
        <begin position="89"/>
        <end position="107"/>
    </location>
</feature>
<keyword evidence="1" id="KW-1133">Transmembrane helix</keyword>
<protein>
    <recommendedName>
        <fullName evidence="4">DUF1275 domain protein</fullName>
    </recommendedName>
</protein>
<gene>
    <name evidence="2" type="ORF">K431DRAFT_336154</name>
</gene>
<evidence type="ECO:0008006" key="4">
    <source>
        <dbReference type="Google" id="ProtNLM"/>
    </source>
</evidence>
<evidence type="ECO:0000256" key="1">
    <source>
        <dbReference type="SAM" id="Phobius"/>
    </source>
</evidence>
<evidence type="ECO:0000313" key="3">
    <source>
        <dbReference type="Proteomes" id="UP000799441"/>
    </source>
</evidence>
<keyword evidence="1" id="KW-0472">Membrane</keyword>
<dbReference type="OrthoDB" id="5288586at2759"/>
<sequence>MAMEETKALPSPQTNNLDLVDSKPPAKPHFWYDAVEPKRTDLLLLACCFVVGLTDTSSFHNWATFVSMQTGNTIILCLSTAGYPAGQPYAFATTLISIVAFFLGGFVTTRVSNIVGAKRRIVLSTNFLFQAILITVAAALATSSILITDQHHGAHGVLDDARILIAIGPLAFQSGATIATSRLVGYGNEIPCCVYTSTFAALAADPKLFHLHGNAPRNRRVAAVIAVFSGAFVATWLEKASVGAVATFWMAAGIKYALAAAVCLLPQKQPQLAAK</sequence>
<dbReference type="Pfam" id="PF06912">
    <property type="entry name" value="DUF1275"/>
    <property type="match status" value="1"/>
</dbReference>
<name>A0A9P4URI4_9PEZI</name>
<dbReference type="InterPro" id="IPR010699">
    <property type="entry name" value="DUF1275"/>
</dbReference>
<accession>A0A9P4URI4</accession>
<proteinExistence type="predicted"/>
<dbReference type="Proteomes" id="UP000799441">
    <property type="component" value="Unassembled WGS sequence"/>
</dbReference>
<keyword evidence="1" id="KW-0812">Transmembrane</keyword>
<dbReference type="PANTHER" id="PTHR37488">
    <property type="entry name" value="DUF1275 DOMAIN-CONTAINING PROTEIN"/>
    <property type="match status" value="1"/>
</dbReference>
<dbReference type="EMBL" id="MU003767">
    <property type="protein sequence ID" value="KAF2725667.1"/>
    <property type="molecule type" value="Genomic_DNA"/>
</dbReference>
<feature type="transmembrane region" description="Helical" evidence="1">
    <location>
        <begin position="127"/>
        <end position="147"/>
    </location>
</feature>
<dbReference type="PANTHER" id="PTHR37488:SF2">
    <property type="entry name" value="DUF1275 DOMAIN-CONTAINING PROTEIN"/>
    <property type="match status" value="1"/>
</dbReference>
<evidence type="ECO:0000313" key="2">
    <source>
        <dbReference type="EMBL" id="KAF2725667.1"/>
    </source>
</evidence>
<feature type="transmembrane region" description="Helical" evidence="1">
    <location>
        <begin position="243"/>
        <end position="265"/>
    </location>
</feature>
<dbReference type="AlphaFoldDB" id="A0A9P4URI4"/>
<keyword evidence="3" id="KW-1185">Reference proteome</keyword>
<reference evidence="2" key="1">
    <citation type="journal article" date="2020" name="Stud. Mycol.">
        <title>101 Dothideomycetes genomes: a test case for predicting lifestyles and emergence of pathogens.</title>
        <authorList>
            <person name="Haridas S."/>
            <person name="Albert R."/>
            <person name="Binder M."/>
            <person name="Bloem J."/>
            <person name="Labutti K."/>
            <person name="Salamov A."/>
            <person name="Andreopoulos B."/>
            <person name="Baker S."/>
            <person name="Barry K."/>
            <person name="Bills G."/>
            <person name="Bluhm B."/>
            <person name="Cannon C."/>
            <person name="Castanera R."/>
            <person name="Culley D."/>
            <person name="Daum C."/>
            <person name="Ezra D."/>
            <person name="Gonzalez J."/>
            <person name="Henrissat B."/>
            <person name="Kuo A."/>
            <person name="Liang C."/>
            <person name="Lipzen A."/>
            <person name="Lutzoni F."/>
            <person name="Magnuson J."/>
            <person name="Mondo S."/>
            <person name="Nolan M."/>
            <person name="Ohm R."/>
            <person name="Pangilinan J."/>
            <person name="Park H.-J."/>
            <person name="Ramirez L."/>
            <person name="Alfaro M."/>
            <person name="Sun H."/>
            <person name="Tritt A."/>
            <person name="Yoshinaga Y."/>
            <person name="Zwiers L.-H."/>
            <person name="Turgeon B."/>
            <person name="Goodwin S."/>
            <person name="Spatafora J."/>
            <person name="Crous P."/>
            <person name="Grigoriev I."/>
        </authorList>
    </citation>
    <scope>NUCLEOTIDE SEQUENCE</scope>
    <source>
        <strain evidence="2">CBS 116435</strain>
    </source>
</reference>
<feature type="transmembrane region" description="Helical" evidence="1">
    <location>
        <begin position="221"/>
        <end position="237"/>
    </location>
</feature>
<comment type="caution">
    <text evidence="2">The sequence shown here is derived from an EMBL/GenBank/DDBJ whole genome shotgun (WGS) entry which is preliminary data.</text>
</comment>